<organism evidence="2 3">
    <name type="scientific">Legionella brunensis</name>
    <dbReference type="NCBI Taxonomy" id="29422"/>
    <lineage>
        <taxon>Bacteria</taxon>
        <taxon>Pseudomonadati</taxon>
        <taxon>Pseudomonadota</taxon>
        <taxon>Gammaproteobacteria</taxon>
        <taxon>Legionellales</taxon>
        <taxon>Legionellaceae</taxon>
        <taxon>Legionella</taxon>
    </lineage>
</organism>
<dbReference type="PATRIC" id="fig|29422.6.peg.1278"/>
<evidence type="ECO:0000259" key="1">
    <source>
        <dbReference type="Pfam" id="PF14229"/>
    </source>
</evidence>
<comment type="caution">
    <text evidence="2">The sequence shown here is derived from an EMBL/GenBank/DDBJ whole genome shotgun (WGS) entry which is preliminary data.</text>
</comment>
<dbReference type="Proteomes" id="UP000054742">
    <property type="component" value="Unassembled WGS sequence"/>
</dbReference>
<dbReference type="Pfam" id="PF14229">
    <property type="entry name" value="DUF4332"/>
    <property type="match status" value="1"/>
</dbReference>
<keyword evidence="3" id="KW-1185">Reference proteome</keyword>
<name>A0A0W0SNN5_9GAMM</name>
<dbReference type="RefSeq" id="WP_058441279.1">
    <property type="nucleotide sequence ID" value="NZ_CAAAHU010000006.1"/>
</dbReference>
<evidence type="ECO:0000313" key="2">
    <source>
        <dbReference type="EMBL" id="KTC84991.1"/>
    </source>
</evidence>
<dbReference type="STRING" id="29422.Lbru_1206"/>
<sequence>MYKLIEIEGIGERYAAMLLEKAGIENLKQLLEACGHRHDRESLALETGISSTLLLKWTNRADLARIKGVAEEYADLLECCGVDSVPELAQRKASHLYHSLQEKNEQRKLVRKLPGLTQIESWIKQAKNLPRAVFH</sequence>
<dbReference type="OrthoDB" id="9794786at2"/>
<reference evidence="2 3" key="1">
    <citation type="submission" date="2015-11" db="EMBL/GenBank/DDBJ databases">
        <title>Genomic analysis of 38 Legionella species identifies large and diverse effector repertoires.</title>
        <authorList>
            <person name="Burstein D."/>
            <person name="Amaro F."/>
            <person name="Zusman T."/>
            <person name="Lifshitz Z."/>
            <person name="Cohen O."/>
            <person name="Gilbert J.A."/>
            <person name="Pupko T."/>
            <person name="Shuman H.A."/>
            <person name="Segal G."/>
        </authorList>
    </citation>
    <scope>NUCLEOTIDE SEQUENCE [LARGE SCALE GENOMIC DNA]</scope>
    <source>
        <strain evidence="2 3">ATCC 43878</strain>
    </source>
</reference>
<gene>
    <name evidence="2" type="ORF">Lbru_1206</name>
</gene>
<evidence type="ECO:0000313" key="3">
    <source>
        <dbReference type="Proteomes" id="UP000054742"/>
    </source>
</evidence>
<proteinExistence type="predicted"/>
<dbReference type="Gene3D" id="1.10.150.20">
    <property type="entry name" value="5' to 3' exonuclease, C-terminal subdomain"/>
    <property type="match status" value="1"/>
</dbReference>
<accession>A0A0W0SNN5</accession>
<dbReference type="InterPro" id="IPR025567">
    <property type="entry name" value="DUF4332"/>
</dbReference>
<protein>
    <submittedName>
        <fullName evidence="2">Pathogenicity locus</fullName>
    </submittedName>
</protein>
<dbReference type="EMBL" id="LNXV01000008">
    <property type="protein sequence ID" value="KTC84991.1"/>
    <property type="molecule type" value="Genomic_DNA"/>
</dbReference>
<feature type="domain" description="DUF4332" evidence="1">
    <location>
        <begin position="8"/>
        <end position="129"/>
    </location>
</feature>
<dbReference type="AlphaFoldDB" id="A0A0W0SNN5"/>